<dbReference type="GO" id="GO:0006538">
    <property type="term" value="P:L-glutamate catabolic process"/>
    <property type="evidence" value="ECO:0007669"/>
    <property type="project" value="TreeGrafter"/>
</dbReference>
<dbReference type="Gene3D" id="3.40.50.10860">
    <property type="entry name" value="Leucine Dehydrogenase, chain A, domain 1"/>
    <property type="match status" value="1"/>
</dbReference>
<comment type="similarity">
    <text evidence="1 4 8">Belongs to the Glu/Leu/Phe/Val dehydrogenases family.</text>
</comment>
<protein>
    <recommendedName>
        <fullName evidence="2 4">Glutamate dehydrogenase</fullName>
    </recommendedName>
</protein>
<dbReference type="GO" id="GO:0004352">
    <property type="term" value="F:glutamate dehydrogenase (NAD+) activity"/>
    <property type="evidence" value="ECO:0007669"/>
    <property type="project" value="TreeGrafter"/>
</dbReference>
<dbReference type="GO" id="GO:0000166">
    <property type="term" value="F:nucleotide binding"/>
    <property type="evidence" value="ECO:0007669"/>
    <property type="project" value="UniProtKB-KW"/>
</dbReference>
<dbReference type="InterPro" id="IPR006096">
    <property type="entry name" value="Glu/Leu/Phe/Val/Trp_DH_C"/>
</dbReference>
<feature type="binding site" evidence="6">
    <location>
        <position position="69"/>
    </location>
    <ligand>
        <name>substrate</name>
    </ligand>
</feature>
<dbReference type="InterPro" id="IPR033524">
    <property type="entry name" value="Glu/Leu/Phe/Val_DH_AS"/>
</dbReference>
<evidence type="ECO:0000256" key="3">
    <source>
        <dbReference type="ARBA" id="ARBA00023002"/>
    </source>
</evidence>
<dbReference type="PANTHER" id="PTHR11606">
    <property type="entry name" value="GLUTAMATE DEHYDROGENASE"/>
    <property type="match status" value="1"/>
</dbReference>
<feature type="domain" description="Glutamate/phenylalanine/leucine/valine/L-tryptophan dehydrogenase C-terminal" evidence="9">
    <location>
        <begin position="182"/>
        <end position="412"/>
    </location>
</feature>
<organism evidence="10">
    <name type="scientific">Tepidanaerobacter syntrophicus</name>
    <dbReference type="NCBI Taxonomy" id="224999"/>
    <lineage>
        <taxon>Bacteria</taxon>
        <taxon>Bacillati</taxon>
        <taxon>Bacillota</taxon>
        <taxon>Clostridia</taxon>
        <taxon>Thermosediminibacterales</taxon>
        <taxon>Tepidanaerobacteraceae</taxon>
        <taxon>Tepidanaerobacter</taxon>
    </lineage>
</organism>
<dbReference type="InterPro" id="IPR046346">
    <property type="entry name" value="Aminoacid_DH-like_N_sf"/>
</dbReference>
<dbReference type="InterPro" id="IPR006097">
    <property type="entry name" value="Glu/Leu/Phe/Val/Trp_DH_dimer"/>
</dbReference>
<evidence type="ECO:0000256" key="1">
    <source>
        <dbReference type="ARBA" id="ARBA00006382"/>
    </source>
</evidence>
<feature type="site" description="Important for catalysis" evidence="7">
    <location>
        <position position="145"/>
    </location>
</feature>
<name>A0A0U9I5Z8_9FIRM</name>
<dbReference type="Pfam" id="PF02812">
    <property type="entry name" value="ELFV_dehydrog_N"/>
    <property type="match status" value="1"/>
</dbReference>
<reference evidence="10" key="1">
    <citation type="journal article" date="2016" name="Genome Announc.">
        <title>Draft Genome Sequence of the Syntrophic Lactate-Degrading Bacterium Tepidanaerobacter syntrophicus JLT.</title>
        <authorList>
            <person name="Matsuura N."/>
            <person name="Ohashi A."/>
            <person name="Tourlousse D.M."/>
            <person name="Sekiguchi Y."/>
        </authorList>
    </citation>
    <scope>NUCLEOTIDE SEQUENCE [LARGE SCALE GENOMIC DNA]</scope>
    <source>
        <strain evidence="10">JL</strain>
    </source>
</reference>
<feature type="binding site" evidence="6">
    <location>
        <position position="348"/>
    </location>
    <ligand>
        <name>substrate</name>
    </ligand>
</feature>
<evidence type="ECO:0000259" key="9">
    <source>
        <dbReference type="SMART" id="SM00839"/>
    </source>
</evidence>
<dbReference type="PANTHER" id="PTHR11606:SF13">
    <property type="entry name" value="GLUTAMATE DEHYDROGENASE 1, MITOCHONDRIAL"/>
    <property type="match status" value="1"/>
</dbReference>
<feature type="binding site" evidence="6">
    <location>
        <position position="189"/>
    </location>
    <ligand>
        <name>NAD(+)</name>
        <dbReference type="ChEBI" id="CHEBI:57540"/>
    </ligand>
</feature>
<dbReference type="FunFam" id="3.40.50.10860:FF:000003">
    <property type="entry name" value="Glutamate dehydrogenase"/>
    <property type="match status" value="1"/>
</dbReference>
<dbReference type="OrthoDB" id="9803297at2"/>
<dbReference type="CDD" id="cd01076">
    <property type="entry name" value="NAD_bind_1_Glu_DH"/>
    <property type="match status" value="1"/>
</dbReference>
<evidence type="ECO:0000256" key="8">
    <source>
        <dbReference type="RuleBase" id="RU004417"/>
    </source>
</evidence>
<dbReference type="PROSITE" id="PS00074">
    <property type="entry name" value="GLFV_DEHYDROGENASE"/>
    <property type="match status" value="1"/>
</dbReference>
<evidence type="ECO:0000256" key="7">
    <source>
        <dbReference type="PIRSR" id="PIRSR000185-3"/>
    </source>
</evidence>
<dbReference type="InterPro" id="IPR033922">
    <property type="entry name" value="NAD_bind_Glu_DH"/>
</dbReference>
<dbReference type="AlphaFoldDB" id="A0A0U9I5Z8"/>
<keyword evidence="3 4" id="KW-0560">Oxidoreductase</keyword>
<gene>
    <name evidence="10" type="ORF">TSYNT_9448</name>
</gene>
<keyword evidence="6" id="KW-0520">NAD</keyword>
<dbReference type="Pfam" id="PF00208">
    <property type="entry name" value="ELFV_dehydrog"/>
    <property type="match status" value="1"/>
</dbReference>
<sequence length="414" mass="45625">MPETNLVESVQKEIKLACDKLGLDKSYYELLKEPEKVLVVHIPVKMDDGSVKTFTGYRSQYCSFMGPTKGGFRYHPDVCLDEVKSLSMWMAFKCAVVGIPYGGGKGGVCCNPSELSKGELERLTRGYVRAISSIIGPEKDIPAPDVNTNPQIMAWFMDEFSKLKGYTVPGVVTGKPVPLGGSLGRTQATGYGVTVVIKKACEKLNLDMSKIKIALQGFGNVGGYTALFCKELGAKIVAVAGKDYVLYDENGLDVEKLFDYKAKYGSVKNYPEVKRISLDEFWALDVDVLVPSALENAIDKDVAPKIKAKVIVEGANGPTTPEADKILEEKGILVFPDILSNAGGVTVSYFEWVQNLMNFYWTEEEVIQRLDSLMVKAFDNVYDMHCSLNVTLRQAAYLAAINRISETIRLRGLI</sequence>
<dbReference type="PIRSF" id="PIRSF000185">
    <property type="entry name" value="Glu_DH"/>
    <property type="match status" value="1"/>
</dbReference>
<dbReference type="SMART" id="SM00839">
    <property type="entry name" value="ELFV_dehydrog"/>
    <property type="match status" value="1"/>
</dbReference>
<feature type="binding site" evidence="6">
    <location>
        <position position="93"/>
    </location>
    <ligand>
        <name>substrate</name>
    </ligand>
</feature>
<evidence type="ECO:0000256" key="5">
    <source>
        <dbReference type="PIRSR" id="PIRSR000185-1"/>
    </source>
</evidence>
<dbReference type="RefSeq" id="WP_059034036.1">
    <property type="nucleotide sequence ID" value="NZ_DF977003.1"/>
</dbReference>
<dbReference type="Gene3D" id="3.40.50.720">
    <property type="entry name" value="NAD(P)-binding Rossmann-like Domain"/>
    <property type="match status" value="1"/>
</dbReference>
<dbReference type="SUPFAM" id="SSF53223">
    <property type="entry name" value="Aminoacid dehydrogenase-like, N-terminal domain"/>
    <property type="match status" value="1"/>
</dbReference>
<evidence type="ECO:0000313" key="10">
    <source>
        <dbReference type="EMBL" id="GAQ26184.1"/>
    </source>
</evidence>
<proteinExistence type="inferred from homology"/>
<feature type="active site" description="Proton donor" evidence="5">
    <location>
        <position position="105"/>
    </location>
</feature>
<dbReference type="Proteomes" id="UP000062160">
    <property type="component" value="Unassembled WGS sequence"/>
</dbReference>
<dbReference type="EMBL" id="DF977003">
    <property type="protein sequence ID" value="GAQ26184.1"/>
    <property type="molecule type" value="Genomic_DNA"/>
</dbReference>
<dbReference type="PRINTS" id="PR00082">
    <property type="entry name" value="GLFDHDRGNASE"/>
</dbReference>
<dbReference type="SUPFAM" id="SSF51735">
    <property type="entry name" value="NAD(P)-binding Rossmann-fold domains"/>
    <property type="match status" value="1"/>
</dbReference>
<keyword evidence="6" id="KW-0547">Nucleotide-binding</keyword>
<accession>A0A0U9I5Z8</accession>
<evidence type="ECO:0000256" key="2">
    <source>
        <dbReference type="ARBA" id="ARBA00012896"/>
    </source>
</evidence>
<keyword evidence="11" id="KW-1185">Reference proteome</keyword>
<evidence type="ECO:0000256" key="6">
    <source>
        <dbReference type="PIRSR" id="PIRSR000185-2"/>
    </source>
</evidence>
<dbReference type="STRING" id="224999.GCA_001485475_02228"/>
<feature type="binding site" evidence="6">
    <location>
        <position position="220"/>
    </location>
    <ligand>
        <name>NAD(+)</name>
        <dbReference type="ChEBI" id="CHEBI:57540"/>
    </ligand>
</feature>
<dbReference type="InterPro" id="IPR036291">
    <property type="entry name" value="NAD(P)-bd_dom_sf"/>
</dbReference>
<evidence type="ECO:0000313" key="11">
    <source>
        <dbReference type="Proteomes" id="UP000062160"/>
    </source>
</evidence>
<dbReference type="InterPro" id="IPR006095">
    <property type="entry name" value="Glu/Leu/Phe/Val/Trp_DH"/>
</dbReference>
<evidence type="ECO:0000256" key="4">
    <source>
        <dbReference type="PIRNR" id="PIRNR000185"/>
    </source>
</evidence>
<dbReference type="InterPro" id="IPR014362">
    <property type="entry name" value="Glu_DH"/>
</dbReference>